<evidence type="ECO:0000313" key="2">
    <source>
        <dbReference type="Proteomes" id="UP001631969"/>
    </source>
</evidence>
<comment type="caution">
    <text evidence="1">The sequence shown here is derived from an EMBL/GenBank/DDBJ whole genome shotgun (WGS) entry which is preliminary data.</text>
</comment>
<organism evidence="1 2">
    <name type="scientific">Paenibacillus mesotrionivorans</name>
    <dbReference type="NCBI Taxonomy" id="3160968"/>
    <lineage>
        <taxon>Bacteria</taxon>
        <taxon>Bacillati</taxon>
        <taxon>Bacillota</taxon>
        <taxon>Bacilli</taxon>
        <taxon>Bacillales</taxon>
        <taxon>Paenibacillaceae</taxon>
        <taxon>Paenibacillus</taxon>
    </lineage>
</organism>
<accession>A0ACC7P443</accession>
<keyword evidence="2" id="KW-1185">Reference proteome</keyword>
<gene>
    <name evidence="1" type="ORF">ACI1P1_24355</name>
</gene>
<evidence type="ECO:0000313" key="1">
    <source>
        <dbReference type="EMBL" id="MFM9331432.1"/>
    </source>
</evidence>
<protein>
    <submittedName>
        <fullName evidence="1">Spore germination protein</fullName>
    </submittedName>
</protein>
<name>A0ACC7P443_9BACL</name>
<dbReference type="EMBL" id="JBJURJ010000018">
    <property type="protein sequence ID" value="MFM9331432.1"/>
    <property type="molecule type" value="Genomic_DNA"/>
</dbReference>
<sequence length="471" mass="51963">MKQLISDQLQHNIDRMLSIMGSSDFIVREIVISGGKRAALFYLDGMVDMKLLQNNVISSLHDRAADETVTIQILNESVLDAGEVTTVLSLEDAVEQILSGGLLIILDGMAEGSMISLPGWEERSISESKSQSTIKGPQDSFTETLRTNTTLIRRRIKDSRVRITTVKVGSKTKTDIAIMYMHGITNEEMVQQTITRLTSIKLEGVLDSQYLEECLREQNIKTIFPMLFSSDRPDTVAAGIMEGKIAIIVDGTPFVLLAPSLFVDFFQSAEDYYQSYTYSNAIRILRYMSLFICMLAPSIYIALTTYHQDMLPTVLLLSLAAQREGVPFPAFIEALVMEIIFEILREAGIRMPRAIGQTVSIVGSIVIGQAAVEAGIVSAVMVIVVAITAISSFVIPSYAMSIAIRLLRFCFMGLAAVFGIYGITVGLIILVVHLNSLHSFGVPYMSPIAPYNARKQSDAILRFPFRSKNNG</sequence>
<dbReference type="Proteomes" id="UP001631969">
    <property type="component" value="Unassembled WGS sequence"/>
</dbReference>
<proteinExistence type="predicted"/>
<reference evidence="1" key="1">
    <citation type="submission" date="2024-12" db="EMBL/GenBank/DDBJ databases">
        <authorList>
            <person name="Wu N."/>
        </authorList>
    </citation>
    <scope>NUCLEOTIDE SEQUENCE</scope>
    <source>
        <strain evidence="1">P15</strain>
    </source>
</reference>